<keyword evidence="2" id="KW-0732">Signal</keyword>
<keyword evidence="5" id="KW-1185">Reference proteome</keyword>
<feature type="signal peptide" evidence="2">
    <location>
        <begin position="1"/>
        <end position="21"/>
    </location>
</feature>
<feature type="compositionally biased region" description="Polar residues" evidence="1">
    <location>
        <begin position="161"/>
        <end position="170"/>
    </location>
</feature>
<dbReference type="Pfam" id="PF09449">
    <property type="entry name" value="DUF2020"/>
    <property type="match status" value="1"/>
</dbReference>
<accession>A0ABY1N530</accession>
<dbReference type="RefSeq" id="WP_154831085.1">
    <property type="nucleotide sequence ID" value="NZ_BAAAQH010000012.1"/>
</dbReference>
<feature type="region of interest" description="Disordered" evidence="1">
    <location>
        <begin position="119"/>
        <end position="138"/>
    </location>
</feature>
<dbReference type="InterPro" id="IPR018567">
    <property type="entry name" value="DUF2020"/>
</dbReference>
<feature type="region of interest" description="Disordered" evidence="1">
    <location>
        <begin position="29"/>
        <end position="52"/>
    </location>
</feature>
<dbReference type="PROSITE" id="PS51257">
    <property type="entry name" value="PROKAR_LIPOPROTEIN"/>
    <property type="match status" value="1"/>
</dbReference>
<reference evidence="4 5" key="1">
    <citation type="submission" date="2017-05" db="EMBL/GenBank/DDBJ databases">
        <authorList>
            <person name="Varghese N."/>
            <person name="Submissions S."/>
        </authorList>
    </citation>
    <scope>NUCLEOTIDE SEQUENCE [LARGE SCALE GENOMIC DNA]</scope>
    <source>
        <strain evidence="4 5">DSM 45139</strain>
    </source>
</reference>
<dbReference type="Proteomes" id="UP000315460">
    <property type="component" value="Unassembled WGS sequence"/>
</dbReference>
<organism evidence="4 5">
    <name type="scientific">Dietzia kunjamensis subsp. schimae</name>
    <dbReference type="NCBI Taxonomy" id="498198"/>
    <lineage>
        <taxon>Bacteria</taxon>
        <taxon>Bacillati</taxon>
        <taxon>Actinomycetota</taxon>
        <taxon>Actinomycetes</taxon>
        <taxon>Mycobacteriales</taxon>
        <taxon>Dietziaceae</taxon>
        <taxon>Dietzia</taxon>
    </lineage>
</organism>
<dbReference type="SUPFAM" id="SSF55724">
    <property type="entry name" value="Mog1p/PsbP-like"/>
    <property type="match status" value="1"/>
</dbReference>
<feature type="region of interest" description="Disordered" evidence="1">
    <location>
        <begin position="161"/>
        <end position="182"/>
    </location>
</feature>
<evidence type="ECO:0000256" key="2">
    <source>
        <dbReference type="SAM" id="SignalP"/>
    </source>
</evidence>
<protein>
    <recommendedName>
        <fullName evidence="3">DUF2020 domain-containing protein</fullName>
    </recommendedName>
</protein>
<evidence type="ECO:0000313" key="4">
    <source>
        <dbReference type="EMBL" id="SMO92480.1"/>
    </source>
</evidence>
<dbReference type="Gene3D" id="3.40.1000.10">
    <property type="entry name" value="Mog1/PsbP, alpha/beta/alpha sandwich"/>
    <property type="match status" value="1"/>
</dbReference>
<feature type="domain" description="DUF2020" evidence="3">
    <location>
        <begin position="55"/>
        <end position="176"/>
    </location>
</feature>
<dbReference type="EMBL" id="FXTG01000015">
    <property type="protein sequence ID" value="SMO92480.1"/>
    <property type="molecule type" value="Genomic_DNA"/>
</dbReference>
<evidence type="ECO:0000313" key="5">
    <source>
        <dbReference type="Proteomes" id="UP000315460"/>
    </source>
</evidence>
<feature type="chain" id="PRO_5045188166" description="DUF2020 domain-containing protein" evidence="2">
    <location>
        <begin position="22"/>
        <end position="182"/>
    </location>
</feature>
<evidence type="ECO:0000256" key="1">
    <source>
        <dbReference type="SAM" id="MobiDB-lite"/>
    </source>
</evidence>
<comment type="caution">
    <text evidence="4">The sequence shown here is derived from an EMBL/GenBank/DDBJ whole genome shotgun (WGS) entry which is preliminary data.</text>
</comment>
<evidence type="ECO:0000259" key="3">
    <source>
        <dbReference type="Pfam" id="PF09449"/>
    </source>
</evidence>
<dbReference type="InterPro" id="IPR016123">
    <property type="entry name" value="Mog1/PsbP_a/b/a-sand"/>
</dbReference>
<proteinExistence type="predicted"/>
<sequence>MHKPVSPALVAVSAVLLGALAGCGGGSGPAPEMGTIRTAPPETTEPELPPVEPVADAECPYLSTDEVTRHSGQPVTDVRIDDGVEPAACFFYDSDGEVQLTTTVYSVASPERAAELVEESAPSDEAEPSQAEGGWSGGRTVGLGGALVVLSRDARVLAVQSTQEDPTTAQRIAELTAPRVAG</sequence>
<name>A0ABY1N530_9ACTN</name>
<gene>
    <name evidence="4" type="ORF">SAMN06265174_11515</name>
</gene>